<dbReference type="AlphaFoldDB" id="A0A6A6CF00"/>
<protein>
    <recommendedName>
        <fullName evidence="1">GST N-terminal domain-containing protein</fullName>
    </recommendedName>
</protein>
<reference evidence="2" key="1">
    <citation type="journal article" date="2020" name="Stud. Mycol.">
        <title>101 Dothideomycetes genomes: a test case for predicting lifestyles and emergence of pathogens.</title>
        <authorList>
            <person name="Haridas S."/>
            <person name="Albert R."/>
            <person name="Binder M."/>
            <person name="Bloem J."/>
            <person name="Labutti K."/>
            <person name="Salamov A."/>
            <person name="Andreopoulos B."/>
            <person name="Baker S."/>
            <person name="Barry K."/>
            <person name="Bills G."/>
            <person name="Bluhm B."/>
            <person name="Cannon C."/>
            <person name="Castanera R."/>
            <person name="Culley D."/>
            <person name="Daum C."/>
            <person name="Ezra D."/>
            <person name="Gonzalez J."/>
            <person name="Henrissat B."/>
            <person name="Kuo A."/>
            <person name="Liang C."/>
            <person name="Lipzen A."/>
            <person name="Lutzoni F."/>
            <person name="Magnuson J."/>
            <person name="Mondo S."/>
            <person name="Nolan M."/>
            <person name="Ohm R."/>
            <person name="Pangilinan J."/>
            <person name="Park H.-J."/>
            <person name="Ramirez L."/>
            <person name="Alfaro M."/>
            <person name="Sun H."/>
            <person name="Tritt A."/>
            <person name="Yoshinaga Y."/>
            <person name="Zwiers L.-H."/>
            <person name="Turgeon B."/>
            <person name="Goodwin S."/>
            <person name="Spatafora J."/>
            <person name="Crous P."/>
            <person name="Grigoriev I."/>
        </authorList>
    </citation>
    <scope>NUCLEOTIDE SEQUENCE</scope>
    <source>
        <strain evidence="2">ATCC 36951</strain>
    </source>
</reference>
<evidence type="ECO:0000259" key="1">
    <source>
        <dbReference type="PROSITE" id="PS50404"/>
    </source>
</evidence>
<evidence type="ECO:0000313" key="2">
    <source>
        <dbReference type="EMBL" id="KAF2163986.1"/>
    </source>
</evidence>
<dbReference type="EMBL" id="ML993606">
    <property type="protein sequence ID" value="KAF2163986.1"/>
    <property type="molecule type" value="Genomic_DNA"/>
</dbReference>
<organism evidence="2 3">
    <name type="scientific">Zasmidium cellare ATCC 36951</name>
    <dbReference type="NCBI Taxonomy" id="1080233"/>
    <lineage>
        <taxon>Eukaryota</taxon>
        <taxon>Fungi</taxon>
        <taxon>Dikarya</taxon>
        <taxon>Ascomycota</taxon>
        <taxon>Pezizomycotina</taxon>
        <taxon>Dothideomycetes</taxon>
        <taxon>Dothideomycetidae</taxon>
        <taxon>Mycosphaerellales</taxon>
        <taxon>Mycosphaerellaceae</taxon>
        <taxon>Zasmidium</taxon>
    </lineage>
</organism>
<dbReference type="Proteomes" id="UP000799537">
    <property type="component" value="Unassembled WGS sequence"/>
</dbReference>
<keyword evidence="3" id="KW-1185">Reference proteome</keyword>
<dbReference type="CDD" id="cd00570">
    <property type="entry name" value="GST_N_family"/>
    <property type="match status" value="1"/>
</dbReference>
<feature type="domain" description="GST N-terminal" evidence="1">
    <location>
        <begin position="4"/>
        <end position="96"/>
    </location>
</feature>
<accession>A0A6A6CF00</accession>
<dbReference type="InterPro" id="IPR036249">
    <property type="entry name" value="Thioredoxin-like_sf"/>
</dbReference>
<proteinExistence type="predicted"/>
<evidence type="ECO:0000313" key="3">
    <source>
        <dbReference type="Proteomes" id="UP000799537"/>
    </source>
</evidence>
<dbReference type="RefSeq" id="XP_033664875.1">
    <property type="nucleotide sequence ID" value="XM_033807821.1"/>
</dbReference>
<gene>
    <name evidence="2" type="ORF">M409DRAFT_25760</name>
</gene>
<sequence>MTPTPYTVYYAIDSLCSYMLRYTLAIRGPSKDGREISFEGKVVDIHYERTQLSEFFLLNVNPKGQVPAITSPALEKPMADSLDITNHFATMFPNLKPAGYEVQIDEMLLKIHNLPYGVLSFGGHRAQPILKGTMQAMKDKLARDDISPAYRKALEAKLAPVANLDFDTVFGLEAGKQAERVLEEFLKHVDQRLPSSEGWLFDLPRPSAADAHLVALLARMHDVGRGALIKGNIRLYADRAKGSHEWQSVMGTYTTTMCEG</sequence>
<dbReference type="GeneID" id="54561093"/>
<dbReference type="OrthoDB" id="412788at2759"/>
<dbReference type="Gene3D" id="3.40.30.10">
    <property type="entry name" value="Glutaredoxin"/>
    <property type="match status" value="1"/>
</dbReference>
<dbReference type="PROSITE" id="PS50404">
    <property type="entry name" value="GST_NTER"/>
    <property type="match status" value="1"/>
</dbReference>
<name>A0A6A6CF00_ZASCE</name>
<dbReference type="InterPro" id="IPR004045">
    <property type="entry name" value="Glutathione_S-Trfase_N"/>
</dbReference>
<dbReference type="SUPFAM" id="SSF52833">
    <property type="entry name" value="Thioredoxin-like"/>
    <property type="match status" value="1"/>
</dbReference>